<dbReference type="Proteomes" id="UP000024404">
    <property type="component" value="Unassembled WGS sequence"/>
</dbReference>
<organism evidence="1 2">
    <name type="scientific">Onchocerca volvulus</name>
    <dbReference type="NCBI Taxonomy" id="6282"/>
    <lineage>
        <taxon>Eukaryota</taxon>
        <taxon>Metazoa</taxon>
        <taxon>Ecdysozoa</taxon>
        <taxon>Nematoda</taxon>
        <taxon>Chromadorea</taxon>
        <taxon>Rhabditida</taxon>
        <taxon>Spirurina</taxon>
        <taxon>Spiruromorpha</taxon>
        <taxon>Filarioidea</taxon>
        <taxon>Onchocercidae</taxon>
        <taxon>Onchocerca</taxon>
    </lineage>
</organism>
<dbReference type="EnsemblMetazoa" id="OVOC6157.1">
    <property type="protein sequence ID" value="OVOC6157.1"/>
    <property type="gene ID" value="WBGene00242966"/>
</dbReference>
<reference evidence="1" key="2">
    <citation type="submission" date="2022-06" db="UniProtKB">
        <authorList>
            <consortium name="EnsemblMetazoa"/>
        </authorList>
    </citation>
    <scope>IDENTIFICATION</scope>
</reference>
<sequence>MPTVIASAPVFGPEIRNCVNLNSKNAILDQPKHAIAQVTSWPKECQHQRLYSFRKQHLPHKHCAFAIEISIDSFFSDIKNCSSEITKNYTYCGYNRKERRRKERKRKKKEIH</sequence>
<accession>A0A8R1TVP3</accession>
<proteinExistence type="predicted"/>
<reference evidence="2" key="1">
    <citation type="submission" date="2013-10" db="EMBL/GenBank/DDBJ databases">
        <title>Genome sequencing of Onchocerca volvulus.</title>
        <authorList>
            <person name="Cotton J."/>
            <person name="Tsai J."/>
            <person name="Stanley E."/>
            <person name="Tracey A."/>
            <person name="Holroyd N."/>
            <person name="Lustigman S."/>
            <person name="Berriman M."/>
        </authorList>
    </citation>
    <scope>NUCLEOTIDE SEQUENCE</scope>
</reference>
<protein>
    <submittedName>
        <fullName evidence="1">Uncharacterized protein</fullName>
    </submittedName>
</protein>
<name>A0A8R1TVP3_ONCVO</name>
<evidence type="ECO:0000313" key="2">
    <source>
        <dbReference type="Proteomes" id="UP000024404"/>
    </source>
</evidence>
<dbReference type="EMBL" id="CMVM020000170">
    <property type="status" value="NOT_ANNOTATED_CDS"/>
    <property type="molecule type" value="Genomic_DNA"/>
</dbReference>
<evidence type="ECO:0000313" key="1">
    <source>
        <dbReference type="EnsemblMetazoa" id="OVOC6157.1"/>
    </source>
</evidence>
<dbReference type="AlphaFoldDB" id="A0A8R1TVP3"/>
<keyword evidence="2" id="KW-1185">Reference proteome</keyword>